<feature type="signal peptide" evidence="1">
    <location>
        <begin position="1"/>
        <end position="26"/>
    </location>
</feature>
<reference evidence="2 3" key="1">
    <citation type="submission" date="2021-04" db="EMBL/GenBank/DDBJ databases">
        <title>Complete genome sequence of a novel Streptococcus species.</title>
        <authorList>
            <person name="Teng J.L.L."/>
        </authorList>
    </citation>
    <scope>NUCLEOTIDE SEQUENCE [LARGE SCALE GENOMIC DNA]</scope>
    <source>
        <strain evidence="2 3">HKU75</strain>
    </source>
</reference>
<organism evidence="2 3">
    <name type="scientific">Streptococcus oriscaviae</name>
    <dbReference type="NCBI Taxonomy" id="2781599"/>
    <lineage>
        <taxon>Bacteria</taxon>
        <taxon>Bacillati</taxon>
        <taxon>Bacillota</taxon>
        <taxon>Bacilli</taxon>
        <taxon>Lactobacillales</taxon>
        <taxon>Streptococcaceae</taxon>
        <taxon>Streptococcus</taxon>
    </lineage>
</organism>
<keyword evidence="3" id="KW-1185">Reference proteome</keyword>
<keyword evidence="1" id="KW-0732">Signal</keyword>
<protein>
    <recommendedName>
        <fullName evidence="4">Bacteriocin</fullName>
    </recommendedName>
</protein>
<gene>
    <name evidence="2" type="ORF">INT76_05685</name>
</gene>
<sequence length="110" mass="12936">MMKKIRKIIVAVLMTMTLTTSVTVLAATYGDYYNGVRNTEFFQVKYFGEAWTTRRGHTTWIKYYRSGRYLGGAIAMKDSWRPASDRVYSSVNIWDSFNPWAPKTQFYYKL</sequence>
<evidence type="ECO:0000313" key="3">
    <source>
        <dbReference type="Proteomes" id="UP000677616"/>
    </source>
</evidence>
<evidence type="ECO:0000256" key="1">
    <source>
        <dbReference type="SAM" id="SignalP"/>
    </source>
</evidence>
<evidence type="ECO:0008006" key="4">
    <source>
        <dbReference type="Google" id="ProtNLM"/>
    </source>
</evidence>
<dbReference type="EMBL" id="CP073084">
    <property type="protein sequence ID" value="QUE55381.1"/>
    <property type="molecule type" value="Genomic_DNA"/>
</dbReference>
<proteinExistence type="predicted"/>
<dbReference type="Proteomes" id="UP000677616">
    <property type="component" value="Chromosome"/>
</dbReference>
<accession>A0ABX7YNG5</accession>
<evidence type="ECO:0000313" key="2">
    <source>
        <dbReference type="EMBL" id="QUE55381.1"/>
    </source>
</evidence>
<feature type="chain" id="PRO_5046405492" description="Bacteriocin" evidence="1">
    <location>
        <begin position="27"/>
        <end position="110"/>
    </location>
</feature>
<name>A0ABX7YNG5_9STRE</name>